<comment type="caution">
    <text evidence="1">The sequence shown here is derived from an EMBL/GenBank/DDBJ whole genome shotgun (WGS) entry which is preliminary data.</text>
</comment>
<keyword evidence="2" id="KW-1185">Reference proteome</keyword>
<accession>A0A7W4ISA0</accession>
<proteinExistence type="predicted"/>
<organism evidence="1 2">
    <name type="scientific">Gluconacetobacter aggeris</name>
    <dbReference type="NCBI Taxonomy" id="1286186"/>
    <lineage>
        <taxon>Bacteria</taxon>
        <taxon>Pseudomonadati</taxon>
        <taxon>Pseudomonadota</taxon>
        <taxon>Alphaproteobacteria</taxon>
        <taxon>Acetobacterales</taxon>
        <taxon>Acetobacteraceae</taxon>
        <taxon>Gluconacetobacter</taxon>
    </lineage>
</organism>
<dbReference type="AlphaFoldDB" id="A0A7W4ISA0"/>
<dbReference type="RefSeq" id="WP_182985650.1">
    <property type="nucleotide sequence ID" value="NZ_JABEQD010000003.1"/>
</dbReference>
<name>A0A7W4ISA0_9PROT</name>
<sequence length="53" mass="5854">MVMSYRSIGQDCLEFSRMDRGSSSLDEIAVVLDWQPIVKMLASLYSAPKGEAA</sequence>
<reference evidence="1 2" key="1">
    <citation type="submission" date="2020-04" db="EMBL/GenBank/DDBJ databases">
        <title>Description of novel Gluconacetobacter.</title>
        <authorList>
            <person name="Sombolestani A."/>
        </authorList>
    </citation>
    <scope>NUCLEOTIDE SEQUENCE [LARGE SCALE GENOMIC DNA]</scope>
    <source>
        <strain evidence="1 2">LMG 27801</strain>
    </source>
</reference>
<dbReference type="Proteomes" id="UP000559860">
    <property type="component" value="Unassembled WGS sequence"/>
</dbReference>
<evidence type="ECO:0000313" key="1">
    <source>
        <dbReference type="EMBL" id="MBB2168052.1"/>
    </source>
</evidence>
<dbReference type="EMBL" id="JABEQD010000003">
    <property type="protein sequence ID" value="MBB2168052.1"/>
    <property type="molecule type" value="Genomic_DNA"/>
</dbReference>
<gene>
    <name evidence="1" type="ORF">HLH36_06730</name>
</gene>
<evidence type="ECO:0000313" key="2">
    <source>
        <dbReference type="Proteomes" id="UP000559860"/>
    </source>
</evidence>
<protein>
    <submittedName>
        <fullName evidence="1">Uncharacterized protein</fullName>
    </submittedName>
</protein>